<feature type="domain" description="Peptidase S8/S53" evidence="9">
    <location>
        <begin position="187"/>
        <end position="597"/>
    </location>
</feature>
<sequence length="934" mass="101775">MHCKPPTGLLISLIWQCLVLLCHCHQSLNVEPSKRFTIQFQSPLNDPVAIEEDRERFLAYLQKQNIIHDIRIRYNYSDIINGMSIEVVQPELSAASNENKMKTLQFLDYTLSTCPYITRYWPGKRYPRPKTIAEKSIFDMSEDEDEIEKYFGNTTVVPLVVDGGLPNLADAHAMTTVDKLKEEGWTGEGVKIAIIDTGIDYKHPSLGGCFGPGCLVAYGKDLVGDGYGPSSEETKPDDDPLDECDGHGTHVAGIIAASDTFKGFEGVATGVTLGAYRVFGCNGDTDDDIIIAAVDMAVKAGTDIINLSLGGGMSSWEEDPLAVALSNMASKNITVVVAQGNEGRDGIARTPSPAIGKNLISVGSVDNEQRYSQVIQDEQSEGVYEYLSMPGQTFPANGDLFVLATFEGNNEFVCEPVDASHNITGKVVIVKRGQCDTEDKANNVQAAGGAGLLIYNDKGASSFAGEALNYDLPLPVAILSYDVGNLLASTVNAYKLNTSSSAPFEIQFTTTMVQVKTAGKSSVFSTWGPDPELHFKPEISAIGGYVFSTFPVNMGAYATLSGTSMATPYLAGCIALYMQATQIRDSATILTRLTNYANPTLTTVENQGEYINSPIKQGSGLVQIYNSVYGDSFVTPNLITLNDTEHFENTTVLMVTNLSEESKLYKFDFTTSIGVNGYNFSESSVPTVQPKLYVAAANVTFDQPSIQLEAGESALINVYFEQPVSDIKHLLYGGFLVISTDDDVAHVPFYGSLDNQKDLPIFDTKGGYPFIGNDDGEEITDLEDLVYNFTEGGLNIYTRLGSPTARIKYEVVDFSDNETLGEIQLGSNYYISRNDHSPDSSDYALDWRGGIYLVDDVDENELSVSSGTQAKSFNSNSYGKNGLNIKKEEDDDEDMVEVPPGSYSIRAAVLKIFGDPDVAEDWEYWHSPVFQIIG</sequence>
<dbReference type="Pfam" id="PF00082">
    <property type="entry name" value="Peptidase_S8"/>
    <property type="match status" value="1"/>
</dbReference>
<feature type="domain" description="PA" evidence="10">
    <location>
        <begin position="411"/>
        <end position="487"/>
    </location>
</feature>
<organism evidence="11 12">
    <name type="scientific">Mucor flavus</name>
    <dbReference type="NCBI Taxonomy" id="439312"/>
    <lineage>
        <taxon>Eukaryota</taxon>
        <taxon>Fungi</taxon>
        <taxon>Fungi incertae sedis</taxon>
        <taxon>Mucoromycota</taxon>
        <taxon>Mucoromycotina</taxon>
        <taxon>Mucoromycetes</taxon>
        <taxon>Mucorales</taxon>
        <taxon>Mucorineae</taxon>
        <taxon>Mucoraceae</taxon>
        <taxon>Mucor</taxon>
    </lineage>
</organism>
<evidence type="ECO:0000256" key="8">
    <source>
        <dbReference type="SAM" id="SignalP"/>
    </source>
</evidence>
<proteinExistence type="inferred from homology"/>
<dbReference type="InterPro" id="IPR000209">
    <property type="entry name" value="Peptidase_S8/S53_dom"/>
</dbReference>
<dbReference type="InterPro" id="IPR036852">
    <property type="entry name" value="Peptidase_S8/S53_dom_sf"/>
</dbReference>
<dbReference type="InterPro" id="IPR023827">
    <property type="entry name" value="Peptidase_S8_Asp-AS"/>
</dbReference>
<dbReference type="InterPro" id="IPR034187">
    <property type="entry name" value="Peptidases_S8_5"/>
</dbReference>
<evidence type="ECO:0000256" key="1">
    <source>
        <dbReference type="ARBA" id="ARBA00011073"/>
    </source>
</evidence>
<evidence type="ECO:0000313" key="11">
    <source>
        <dbReference type="EMBL" id="GAA5815966.1"/>
    </source>
</evidence>
<evidence type="ECO:0000256" key="3">
    <source>
        <dbReference type="ARBA" id="ARBA00022670"/>
    </source>
</evidence>
<dbReference type="PANTHER" id="PTHR43399">
    <property type="entry name" value="SUBTILISIN-RELATED"/>
    <property type="match status" value="1"/>
</dbReference>
<dbReference type="Proteomes" id="UP001473302">
    <property type="component" value="Unassembled WGS sequence"/>
</dbReference>
<dbReference type="Pfam" id="PF02225">
    <property type="entry name" value="PA"/>
    <property type="match status" value="1"/>
</dbReference>
<evidence type="ECO:0000256" key="4">
    <source>
        <dbReference type="ARBA" id="ARBA00022729"/>
    </source>
</evidence>
<evidence type="ECO:0000259" key="9">
    <source>
        <dbReference type="Pfam" id="PF00082"/>
    </source>
</evidence>
<dbReference type="CDD" id="cd07489">
    <property type="entry name" value="Peptidases_S8_5"/>
    <property type="match status" value="1"/>
</dbReference>
<keyword evidence="4 8" id="KW-0732">Signal</keyword>
<dbReference type="PRINTS" id="PR00723">
    <property type="entry name" value="SUBTILISIN"/>
</dbReference>
<accession>A0ABP9ZA11</accession>
<dbReference type="PROSITE" id="PS00136">
    <property type="entry name" value="SUBTILASE_ASP"/>
    <property type="match status" value="1"/>
</dbReference>
<keyword evidence="5 7" id="KW-0378">Hydrolase</keyword>
<keyword evidence="2" id="KW-0964">Secreted</keyword>
<dbReference type="PROSITE" id="PS51892">
    <property type="entry name" value="SUBTILASE"/>
    <property type="match status" value="1"/>
</dbReference>
<dbReference type="PROSITE" id="PS00137">
    <property type="entry name" value="SUBTILASE_HIS"/>
    <property type="match status" value="1"/>
</dbReference>
<comment type="caution">
    <text evidence="11">The sequence shown here is derived from an EMBL/GenBank/DDBJ whole genome shotgun (WGS) entry which is preliminary data.</text>
</comment>
<evidence type="ECO:0000256" key="7">
    <source>
        <dbReference type="PROSITE-ProRule" id="PRU01240"/>
    </source>
</evidence>
<dbReference type="InterPro" id="IPR051048">
    <property type="entry name" value="Peptidase_S8/S53_subtilisin"/>
</dbReference>
<dbReference type="SUPFAM" id="SSF52025">
    <property type="entry name" value="PA domain"/>
    <property type="match status" value="1"/>
</dbReference>
<comment type="similarity">
    <text evidence="1 7">Belongs to the peptidase S8 family.</text>
</comment>
<name>A0ABP9ZA11_9FUNG</name>
<dbReference type="InterPro" id="IPR022398">
    <property type="entry name" value="Peptidase_S8_His-AS"/>
</dbReference>
<feature type="active site" description="Charge relay system" evidence="7">
    <location>
        <position position="196"/>
    </location>
</feature>
<keyword evidence="3 7" id="KW-0645">Protease</keyword>
<gene>
    <name evidence="11" type="ORF">MFLAVUS_009485</name>
</gene>
<evidence type="ECO:0000313" key="12">
    <source>
        <dbReference type="Proteomes" id="UP001473302"/>
    </source>
</evidence>
<evidence type="ECO:0000259" key="10">
    <source>
        <dbReference type="Pfam" id="PF02225"/>
    </source>
</evidence>
<keyword evidence="6 7" id="KW-0720">Serine protease</keyword>
<reference evidence="11 12" key="1">
    <citation type="submission" date="2024-04" db="EMBL/GenBank/DDBJ databases">
        <title>genome sequences of Mucor flavus KT1a and Helicostylum pulchrum KT1b strains isolated from the surface of a dry-aged beef.</title>
        <authorList>
            <person name="Toyotome T."/>
            <person name="Hosono M."/>
            <person name="Torimaru M."/>
            <person name="Fukuda K."/>
            <person name="Mikami N."/>
        </authorList>
    </citation>
    <scope>NUCLEOTIDE SEQUENCE [LARGE SCALE GENOMIC DNA]</scope>
    <source>
        <strain evidence="11 12">KT1a</strain>
    </source>
</reference>
<evidence type="ECO:0000256" key="5">
    <source>
        <dbReference type="ARBA" id="ARBA00022801"/>
    </source>
</evidence>
<dbReference type="Gene3D" id="3.50.30.30">
    <property type="match status" value="1"/>
</dbReference>
<dbReference type="InterPro" id="IPR015500">
    <property type="entry name" value="Peptidase_S8_subtilisin-rel"/>
</dbReference>
<dbReference type="Gene3D" id="3.40.50.200">
    <property type="entry name" value="Peptidase S8/S53 domain"/>
    <property type="match status" value="1"/>
</dbReference>
<dbReference type="SUPFAM" id="SSF52743">
    <property type="entry name" value="Subtilisin-like"/>
    <property type="match status" value="1"/>
</dbReference>
<dbReference type="InterPro" id="IPR046450">
    <property type="entry name" value="PA_dom_sf"/>
</dbReference>
<dbReference type="InterPro" id="IPR003137">
    <property type="entry name" value="PA_domain"/>
</dbReference>
<feature type="chain" id="PRO_5045594969" evidence="8">
    <location>
        <begin position="25"/>
        <end position="934"/>
    </location>
</feature>
<feature type="signal peptide" evidence="8">
    <location>
        <begin position="1"/>
        <end position="24"/>
    </location>
</feature>
<dbReference type="EMBL" id="BAABUK010000029">
    <property type="protein sequence ID" value="GAA5815966.1"/>
    <property type="molecule type" value="Genomic_DNA"/>
</dbReference>
<keyword evidence="12" id="KW-1185">Reference proteome</keyword>
<evidence type="ECO:0000256" key="2">
    <source>
        <dbReference type="ARBA" id="ARBA00022525"/>
    </source>
</evidence>
<feature type="active site" description="Charge relay system" evidence="7">
    <location>
        <position position="247"/>
    </location>
</feature>
<evidence type="ECO:0000256" key="6">
    <source>
        <dbReference type="ARBA" id="ARBA00022825"/>
    </source>
</evidence>
<feature type="active site" description="Charge relay system" evidence="7">
    <location>
        <position position="564"/>
    </location>
</feature>
<protein>
    <submittedName>
        <fullName evidence="11">Uncharacterized protein</fullName>
    </submittedName>
</protein>
<dbReference type="PANTHER" id="PTHR43399:SF4">
    <property type="entry name" value="CELL WALL-ASSOCIATED PROTEASE"/>
    <property type="match status" value="1"/>
</dbReference>